<feature type="region of interest" description="Disordered" evidence="5">
    <location>
        <begin position="133"/>
        <end position="161"/>
    </location>
</feature>
<dbReference type="PANTHER" id="PTHR30238:SF0">
    <property type="entry name" value="THYLAKOID MEMBRANE PROTEIN TERC, CHLOROPLASTIC"/>
    <property type="match status" value="1"/>
</dbReference>
<dbReference type="InterPro" id="IPR005496">
    <property type="entry name" value="Integral_membrane_TerC"/>
</dbReference>
<keyword evidence="3 6" id="KW-1133">Transmembrane helix</keyword>
<evidence type="ECO:0000256" key="5">
    <source>
        <dbReference type="SAM" id="MobiDB-lite"/>
    </source>
</evidence>
<comment type="subcellular location">
    <subcellularLocation>
        <location evidence="1">Membrane</location>
        <topology evidence="1">Multi-pass membrane protein</topology>
    </subcellularLocation>
</comment>
<evidence type="ECO:0000313" key="7">
    <source>
        <dbReference type="EMBL" id="CAK9209093.1"/>
    </source>
</evidence>
<dbReference type="EMBL" id="OZ019909">
    <property type="protein sequence ID" value="CAK9209093.1"/>
    <property type="molecule type" value="Genomic_DNA"/>
</dbReference>
<evidence type="ECO:0000256" key="1">
    <source>
        <dbReference type="ARBA" id="ARBA00004141"/>
    </source>
</evidence>
<evidence type="ECO:0000256" key="6">
    <source>
        <dbReference type="SAM" id="Phobius"/>
    </source>
</evidence>
<sequence>MVVMTMASSAMASSSAAAAASSSCSSSLSSSALRVPHGIKLGFSRCPSSRSSRRCGNPHSQQVHNVHVSGSLKVPEFQVEFTRCVSSKSQHHCYWHHRFQKLRSPTQYNQGFRRAKTLDNVFSVSCSRNDSTSIEDRIPGLKDEPTSRVTNGSQNGEVGDGKLVENPLANLDIKVSAVIEVAENLAAISIEGVHATAEVAAETLEVAVTTLSEIGEVERISSAKSGNADDDAAVRTVIFWVGLAVAFGTFLFFTEGTSKASEFFAGYLLEQSLSVDNLFVFVLIFNYFQVPQNYQSRVLMYGIAGAVVFRAIMIALGAATLQQFEAVNLVFAGILLFSSYKLFSDAEEGEEDLSDNFIIKISRMFVPITSTYDGNKFFTKTPEGVRMATPLLLTLVVLELSDIAFAVDSIPAVFGVTRDPLIVFSSNIFAVLGLRSLFTLISGSMGELAYLQQAVAAVLGFIGSKMVLDFFGFHVPTEMSLAVVVTLLGAGVGFSLKDSPDEDDNSQG</sequence>
<organism evidence="7 8">
    <name type="scientific">Sphagnum troendelagicum</name>
    <dbReference type="NCBI Taxonomy" id="128251"/>
    <lineage>
        <taxon>Eukaryota</taxon>
        <taxon>Viridiplantae</taxon>
        <taxon>Streptophyta</taxon>
        <taxon>Embryophyta</taxon>
        <taxon>Bryophyta</taxon>
        <taxon>Sphagnophytina</taxon>
        <taxon>Sphagnopsida</taxon>
        <taxon>Sphagnales</taxon>
        <taxon>Sphagnaceae</taxon>
        <taxon>Sphagnum</taxon>
    </lineage>
</organism>
<dbReference type="Proteomes" id="UP001497512">
    <property type="component" value="Chromosome 17"/>
</dbReference>
<proteinExistence type="predicted"/>
<feature type="compositionally biased region" description="Basic and acidic residues" evidence="5">
    <location>
        <begin position="134"/>
        <end position="146"/>
    </location>
</feature>
<evidence type="ECO:0000256" key="2">
    <source>
        <dbReference type="ARBA" id="ARBA00022692"/>
    </source>
</evidence>
<feature type="transmembrane region" description="Helical" evidence="6">
    <location>
        <begin position="299"/>
        <end position="319"/>
    </location>
</feature>
<feature type="transmembrane region" description="Helical" evidence="6">
    <location>
        <begin position="232"/>
        <end position="253"/>
    </location>
</feature>
<reference evidence="7" key="1">
    <citation type="submission" date="2024-02" db="EMBL/GenBank/DDBJ databases">
        <authorList>
            <consortium name="ELIXIR-Norway"/>
            <consortium name="Elixir Norway"/>
        </authorList>
    </citation>
    <scope>NUCLEOTIDE SEQUENCE</scope>
</reference>
<keyword evidence="8" id="KW-1185">Reference proteome</keyword>
<name>A0ABP0TZA9_9BRYO</name>
<feature type="transmembrane region" description="Helical" evidence="6">
    <location>
        <begin position="265"/>
        <end position="287"/>
    </location>
</feature>
<dbReference type="PANTHER" id="PTHR30238">
    <property type="entry name" value="MEMBRANE BOUND PREDICTED REDOX MODULATOR"/>
    <property type="match status" value="1"/>
</dbReference>
<feature type="compositionally biased region" description="Polar residues" evidence="5">
    <location>
        <begin position="147"/>
        <end position="156"/>
    </location>
</feature>
<dbReference type="Pfam" id="PF03741">
    <property type="entry name" value="TerC"/>
    <property type="match status" value="1"/>
</dbReference>
<evidence type="ECO:0000256" key="4">
    <source>
        <dbReference type="ARBA" id="ARBA00023136"/>
    </source>
</evidence>
<evidence type="ECO:0008006" key="9">
    <source>
        <dbReference type="Google" id="ProtNLM"/>
    </source>
</evidence>
<protein>
    <recommendedName>
        <fullName evidence="9">Integral membrane protein TerC</fullName>
    </recommendedName>
</protein>
<keyword evidence="4 6" id="KW-0472">Membrane</keyword>
<keyword evidence="2 6" id="KW-0812">Transmembrane</keyword>
<dbReference type="NCBIfam" id="TIGR03718">
    <property type="entry name" value="R_switched_Alx"/>
    <property type="match status" value="1"/>
</dbReference>
<evidence type="ECO:0000313" key="8">
    <source>
        <dbReference type="Proteomes" id="UP001497512"/>
    </source>
</evidence>
<dbReference type="InterPro" id="IPR022369">
    <property type="entry name" value="Integral_membrane_TerC_rswitch"/>
</dbReference>
<accession>A0ABP0TZA9</accession>
<evidence type="ECO:0000256" key="3">
    <source>
        <dbReference type="ARBA" id="ARBA00022989"/>
    </source>
</evidence>
<gene>
    <name evidence="7" type="ORF">CSSPTR1EN2_LOCUS9511</name>
</gene>